<dbReference type="OrthoDB" id="3169575at2"/>
<feature type="transmembrane region" description="Helical" evidence="1">
    <location>
        <begin position="47"/>
        <end position="67"/>
    </location>
</feature>
<keyword evidence="1" id="KW-1133">Transmembrane helix</keyword>
<protein>
    <submittedName>
        <fullName evidence="2">Uncharacterized protein</fullName>
    </submittedName>
</protein>
<feature type="transmembrane region" description="Helical" evidence="1">
    <location>
        <begin position="79"/>
        <end position="97"/>
    </location>
</feature>
<feature type="transmembrane region" description="Helical" evidence="1">
    <location>
        <begin position="24"/>
        <end position="41"/>
    </location>
</feature>
<accession>A0A1T4XZU7</accession>
<evidence type="ECO:0000313" key="3">
    <source>
        <dbReference type="Proteomes" id="UP000190105"/>
    </source>
</evidence>
<keyword evidence="1" id="KW-0472">Membrane</keyword>
<proteinExistence type="predicted"/>
<dbReference type="EMBL" id="FUYH01000017">
    <property type="protein sequence ID" value="SKA95082.1"/>
    <property type="molecule type" value="Genomic_DNA"/>
</dbReference>
<organism evidence="2 3">
    <name type="scientific">Caloramator quimbayensis</name>
    <dbReference type="NCBI Taxonomy" id="1147123"/>
    <lineage>
        <taxon>Bacteria</taxon>
        <taxon>Bacillati</taxon>
        <taxon>Bacillota</taxon>
        <taxon>Clostridia</taxon>
        <taxon>Eubacteriales</taxon>
        <taxon>Clostridiaceae</taxon>
        <taxon>Caloramator</taxon>
    </lineage>
</organism>
<keyword evidence="1" id="KW-0812">Transmembrane</keyword>
<keyword evidence="3" id="KW-1185">Reference proteome</keyword>
<dbReference type="STRING" id="1147123.SAMN05443428_11731"/>
<gene>
    <name evidence="2" type="ORF">SAMN05443428_11731</name>
</gene>
<dbReference type="Proteomes" id="UP000190105">
    <property type="component" value="Unassembled WGS sequence"/>
</dbReference>
<name>A0A1T4XZU7_9CLOT</name>
<evidence type="ECO:0000313" key="2">
    <source>
        <dbReference type="EMBL" id="SKA95082.1"/>
    </source>
</evidence>
<reference evidence="3" key="1">
    <citation type="submission" date="2017-02" db="EMBL/GenBank/DDBJ databases">
        <authorList>
            <person name="Varghese N."/>
            <person name="Submissions S."/>
        </authorList>
    </citation>
    <scope>NUCLEOTIDE SEQUENCE [LARGE SCALE GENOMIC DNA]</scope>
    <source>
        <strain evidence="3">USBA 833</strain>
    </source>
</reference>
<sequence>MYYILFTLLFLKFSFKKEDVKEQIARAVIGIFISFIVFYLFNKDRSLSLLISILWIPAFFQLLFTSVCQSIKKQKISNFYYLAATLFILFSFCYNLYPYITGSSKKLAQMVPVKESSDIVSKIDAEHVIIISPETAYYKMQKLLGTLPNPSIYRVGELGITMTKDGACYVAPIEVDGFFRALSNKEIPGVMYISAERNEEARIINVPVGYADSFVFGRDLKRHLRSYKPDKVLFQANAELDDDGNPYYVGSYGHYAYGRKGAVIDGVLLLSFKDGKVTDYSKEKVPSWVDEVYPSDVSEDYNKFFGTLKDGLWNKLITKKGVHIPTKWGSMAEVKGLEVNSSEVIGVIDGVKKLKWFTDHTNTSDTSTTMTGYTLMDMRSGNMIYYKTPGYINGKGAMNVVSKALGANSMNWTPSQPIFYNLFGTEAWVVPVINKTDGAFIKLGIVSAQSSYVVLEDSKDTAIESFKNAIAYGLINSSTGANANSLKAEEKSITGKVLRINPVTENGNTVFYLRLEGVSTIFMVNKSTGVDITLTRDGDNVEIRYLDIKGNNVVSTTYFKNNSIR</sequence>
<dbReference type="AlphaFoldDB" id="A0A1T4XZU7"/>
<dbReference type="RefSeq" id="WP_078697140.1">
    <property type="nucleotide sequence ID" value="NZ_FUYH01000017.1"/>
</dbReference>
<evidence type="ECO:0000256" key="1">
    <source>
        <dbReference type="SAM" id="Phobius"/>
    </source>
</evidence>